<sequence>MAGKFRRLFLFAVISLFLLISLVSFAGVLHFEHADVVYPDLRYIDTAIRVGNIFESVRQDVINLVGYDPGRITIILQDKGTVSNGYTQVLLHKTIVLYTWPTEGYMGFYLPLEDWYTYLIIHEFTHMCHLSYQDELGKFISLITGIPYLPQLSSPFVEGTTVFAESSFSLSSGRLNNPFFSSGLYYYSLPNFPSFSYKETMPLDDYRGGLLYYNFTAGFYKYLADTYGIDSVKKFLNVTSQTNIPFLTFGATQTAQDPYESVFGKKFDELYTDWIMSLTKLDYIQGKLVYNLRNSLILRVDSAWKELALLRQTSGPVSSYVGTIESGLVFIDDTKFKQTRDISLNADEVKIDGNNIYALQPSQFLDKVEKKLWLVNQNKVIASGYITSFGVNKGEVYVSLYDPVSLKSKVKSLSNDLFEYTYYGYIKNMDVSEKYIALLTLDNNIIILDRKYKEVAKIKDRNMKGPYVKLQDNKVLFSRIEGNYIIPYYYDIENGKFYKLAEKTLLSDFTIHNNELYYVSYTPYGNTGGNGVYKKEIQLQELSELPNENPPSKINITQHKYVDGDEIAFRINQFLKPVTWAPMYSYTQLEDSSLIYTLYMIFTFTNIENDTAFVLTPILDIAQNDPESLDFQILGYRQFVGFLKMGDYYGISASYIYPSNDYGISAELLLGSFDLSPKTSVYALLGINSRSSKDYNLDSVFSLISGISAPSIKLNTLSFGLYMPTYIFSRPVQFRNWVILSNDDYTKLFDIDSVYFEHSVVFALNTDTSFLGLLQWNLSQPENIYYDTSLAFTLFKDSAELFGGNVLFRNSGLTIGFANPAGIHGIYTQFFVETYLAGMKLYPNAGVFVQLMDLYGLPAPDFQGIVYIGLGNSPHMLNILSGMPY</sequence>
<evidence type="ECO:0000313" key="2">
    <source>
        <dbReference type="Proteomes" id="UP000002415"/>
    </source>
</evidence>
<dbReference type="STRING" id="381764.Fnod_0538"/>
<evidence type="ECO:0000313" key="1">
    <source>
        <dbReference type="EMBL" id="ABS60401.1"/>
    </source>
</evidence>
<dbReference type="HOGENOM" id="CLU_339764_0_0_0"/>
<dbReference type="RefSeq" id="WP_011993720.1">
    <property type="nucleotide sequence ID" value="NC_009718.1"/>
</dbReference>
<dbReference type="KEGG" id="fno:Fnod_0538"/>
<reference evidence="1 2" key="2">
    <citation type="journal article" date="2009" name="Proc. Natl. Acad. Sci. U.S.A.">
        <title>On the chimeric nature, thermophilic origin, and phylogenetic placement of the Thermotogales.</title>
        <authorList>
            <person name="Zhaxybayeva O."/>
            <person name="Swithers K.S."/>
            <person name="Lapierre P."/>
            <person name="Fournier G.P."/>
            <person name="Bickhart D.M."/>
            <person name="DeBoy R.T."/>
            <person name="Nelson K.E."/>
            <person name="Nesbo C.L."/>
            <person name="Doolittle W.F."/>
            <person name="Gogarten J.P."/>
            <person name="Noll K.M."/>
        </authorList>
    </citation>
    <scope>NUCLEOTIDE SEQUENCE [LARGE SCALE GENOMIC DNA]</scope>
    <source>
        <strain evidence="2">ATCC 35602 / DSM 5306 / Rt17-B1</strain>
    </source>
</reference>
<dbReference type="Proteomes" id="UP000002415">
    <property type="component" value="Chromosome"/>
</dbReference>
<reference evidence="1 2" key="1">
    <citation type="submission" date="2007-07" db="EMBL/GenBank/DDBJ databases">
        <title>Complete sequence of Fervidobacterium nodosum Rt17-B1.</title>
        <authorList>
            <consortium name="US DOE Joint Genome Institute"/>
            <person name="Copeland A."/>
            <person name="Lucas S."/>
            <person name="Lapidus A."/>
            <person name="Barry K."/>
            <person name="Glavina del Rio T."/>
            <person name="Dalin E."/>
            <person name="Tice H."/>
            <person name="Pitluck S."/>
            <person name="Saunders E."/>
            <person name="Brettin T."/>
            <person name="Bruce D."/>
            <person name="Detter J.C."/>
            <person name="Han C."/>
            <person name="Schmutz J."/>
            <person name="Larimer F."/>
            <person name="Land M."/>
            <person name="Hauser L."/>
            <person name="Kyrpides N."/>
            <person name="Mikhailova N."/>
            <person name="Nelson K."/>
            <person name="Gogarten J.P."/>
            <person name="Noll K."/>
            <person name="Richardson P."/>
        </authorList>
    </citation>
    <scope>NUCLEOTIDE SEQUENCE [LARGE SCALE GENOMIC DNA]</scope>
    <source>
        <strain evidence="2">ATCC 35602 / DSM 5306 / Rt17-B1</strain>
    </source>
</reference>
<dbReference type="OrthoDB" id="38551at2"/>
<dbReference type="AlphaFoldDB" id="A7HKG8"/>
<keyword evidence="2" id="KW-1185">Reference proteome</keyword>
<dbReference type="EMBL" id="CP000771">
    <property type="protein sequence ID" value="ABS60401.1"/>
    <property type="molecule type" value="Genomic_DNA"/>
</dbReference>
<proteinExistence type="predicted"/>
<gene>
    <name evidence="1" type="ordered locus">Fnod_0538</name>
</gene>
<accession>A7HKG8</accession>
<dbReference type="eggNOG" id="COG0729">
    <property type="taxonomic scope" value="Bacteria"/>
</dbReference>
<name>A7HKG8_FERNB</name>
<protein>
    <submittedName>
        <fullName evidence="1">Uncharacterized protein</fullName>
    </submittedName>
</protein>
<organism evidence="1 2">
    <name type="scientific">Fervidobacterium nodosum (strain ATCC 35602 / DSM 5306 / Rt17-B1)</name>
    <dbReference type="NCBI Taxonomy" id="381764"/>
    <lineage>
        <taxon>Bacteria</taxon>
        <taxon>Thermotogati</taxon>
        <taxon>Thermotogota</taxon>
        <taxon>Thermotogae</taxon>
        <taxon>Thermotogales</taxon>
        <taxon>Fervidobacteriaceae</taxon>
        <taxon>Fervidobacterium</taxon>
    </lineage>
</organism>